<dbReference type="FunFam" id="2.60.40.840:FF:000001">
    <property type="entry name" value="beta-arrestin-1 isoform X1"/>
    <property type="match status" value="1"/>
</dbReference>
<organism evidence="25 26">
    <name type="scientific">Sus scrofa</name>
    <name type="common">Pig</name>
    <dbReference type="NCBI Taxonomy" id="9823"/>
    <lineage>
        <taxon>Eukaryota</taxon>
        <taxon>Metazoa</taxon>
        <taxon>Chordata</taxon>
        <taxon>Craniata</taxon>
        <taxon>Vertebrata</taxon>
        <taxon>Euteleostomi</taxon>
        <taxon>Mammalia</taxon>
        <taxon>Eutheria</taxon>
        <taxon>Laurasiatheria</taxon>
        <taxon>Artiodactyla</taxon>
        <taxon>Suina</taxon>
        <taxon>Suidae</taxon>
        <taxon>Sus</taxon>
    </lineage>
</organism>
<keyword evidence="6" id="KW-0813">Transport</keyword>
<dbReference type="PANTHER" id="PTHR11792">
    <property type="entry name" value="ARRESTIN"/>
    <property type="match status" value="1"/>
</dbReference>
<evidence type="ECO:0000256" key="15">
    <source>
        <dbReference type="ARBA" id="ARBA00023163"/>
    </source>
</evidence>
<evidence type="ECO:0000259" key="24">
    <source>
        <dbReference type="SMART" id="SM01017"/>
    </source>
</evidence>
<feature type="region of interest" description="Disordered" evidence="23">
    <location>
        <begin position="394"/>
        <end position="415"/>
    </location>
</feature>
<dbReference type="SUPFAM" id="SSF81296">
    <property type="entry name" value="E set domains"/>
    <property type="match status" value="2"/>
</dbReference>
<dbReference type="PANTHER" id="PTHR11792:SF22">
    <property type="entry name" value="BETA-ARRESTIN-1"/>
    <property type="match status" value="1"/>
</dbReference>
<keyword evidence="18" id="KW-0966">Cell projection</keyword>
<dbReference type="PROSITE" id="PS00295">
    <property type="entry name" value="ARRESTINS"/>
    <property type="match status" value="1"/>
</dbReference>
<keyword evidence="8" id="KW-0963">Cytoplasm</keyword>
<evidence type="ECO:0000256" key="7">
    <source>
        <dbReference type="ARBA" id="ARBA00022475"/>
    </source>
</evidence>
<evidence type="ECO:0000256" key="20">
    <source>
        <dbReference type="ARBA" id="ARBA00037818"/>
    </source>
</evidence>
<keyword evidence="7" id="KW-1003">Cell membrane</keyword>
<feature type="region of interest" description="Disordered" evidence="23">
    <location>
        <begin position="350"/>
        <end position="376"/>
    </location>
</feature>
<evidence type="ECO:0000313" key="25">
    <source>
        <dbReference type="Ensembl" id="ENSSSCP00040039982.1"/>
    </source>
</evidence>
<evidence type="ECO:0000256" key="22">
    <source>
        <dbReference type="ARBA" id="ARBA00042806"/>
    </source>
</evidence>
<evidence type="ECO:0000256" key="6">
    <source>
        <dbReference type="ARBA" id="ARBA00022448"/>
    </source>
</evidence>
<evidence type="ECO:0000256" key="17">
    <source>
        <dbReference type="ARBA" id="ARBA00023242"/>
    </source>
</evidence>
<evidence type="ECO:0000256" key="3">
    <source>
        <dbReference type="ARBA" id="ARBA00004541"/>
    </source>
</evidence>
<evidence type="ECO:0000256" key="18">
    <source>
        <dbReference type="ARBA" id="ARBA00023273"/>
    </source>
</evidence>
<dbReference type="PRINTS" id="PR00309">
    <property type="entry name" value="ARRESTIN"/>
</dbReference>
<keyword evidence="11" id="KW-0832">Ubl conjugation</keyword>
<keyword evidence="13" id="KW-0805">Transcription regulation</keyword>
<dbReference type="GO" id="GO:0015031">
    <property type="term" value="P:protein transport"/>
    <property type="evidence" value="ECO:0007669"/>
    <property type="project" value="UniProtKB-KW"/>
</dbReference>
<dbReference type="InterPro" id="IPR014756">
    <property type="entry name" value="Ig_E-set"/>
</dbReference>
<dbReference type="Gene3D" id="2.60.40.640">
    <property type="match status" value="2"/>
</dbReference>
<evidence type="ECO:0000313" key="26">
    <source>
        <dbReference type="Proteomes" id="UP000694722"/>
    </source>
</evidence>
<keyword evidence="12" id="KW-0653">Protein transport</keyword>
<dbReference type="Proteomes" id="UP000694722">
    <property type="component" value="Unplaced"/>
</dbReference>
<keyword evidence="10" id="KW-0734">Signal transduction inhibitor</keyword>
<evidence type="ECO:0000256" key="4">
    <source>
        <dbReference type="ARBA" id="ARBA00004600"/>
    </source>
</evidence>
<feature type="compositionally biased region" description="Basic and acidic residues" evidence="23">
    <location>
        <begin position="352"/>
        <end position="363"/>
    </location>
</feature>
<dbReference type="Ensembl" id="ENSSSCT00040090829.1">
    <property type="protein sequence ID" value="ENSSSCP00040039982.1"/>
    <property type="gene ID" value="ENSSSCG00040065522.1"/>
</dbReference>
<evidence type="ECO:0000256" key="10">
    <source>
        <dbReference type="ARBA" id="ARBA00022700"/>
    </source>
</evidence>
<dbReference type="InterPro" id="IPR011022">
    <property type="entry name" value="Arrestin_C-like"/>
</dbReference>
<accession>A0A8D1FLZ0</accession>
<evidence type="ECO:0000256" key="8">
    <source>
        <dbReference type="ARBA" id="ARBA00022490"/>
    </source>
</evidence>
<dbReference type="InterPro" id="IPR014753">
    <property type="entry name" value="Arrestin_N"/>
</dbReference>
<dbReference type="GO" id="GO:0007165">
    <property type="term" value="P:signal transduction"/>
    <property type="evidence" value="ECO:0007669"/>
    <property type="project" value="InterPro"/>
</dbReference>
<evidence type="ECO:0000256" key="16">
    <source>
        <dbReference type="ARBA" id="ARBA00023176"/>
    </source>
</evidence>
<evidence type="ECO:0000256" key="21">
    <source>
        <dbReference type="ARBA" id="ARBA00040111"/>
    </source>
</evidence>
<evidence type="ECO:0000256" key="2">
    <source>
        <dbReference type="ARBA" id="ARBA00004236"/>
    </source>
</evidence>
<proteinExistence type="inferred from homology"/>
<keyword evidence="17" id="KW-0539">Nucleus</keyword>
<dbReference type="InterPro" id="IPR011021">
    <property type="entry name" value="Arrestin-like_N"/>
</dbReference>
<sequence>MCSPGPPALSLPRVFKKASPNGKLTVYLGKRDFVDHIDLVDPVDGVVLVDPEYLKERRVYVTLTCAFRYGREDLDVLGLTFRKDLFVANVQSFPPAPEDKKPLTRLQERLIKKLGEHAYPFTFEIPPNLPCSVTLQPGPEDTGKACGVDYEVKAFCAENLEEKIHKRNSVRLVIRKVQYAPERPGPQPTAETTRQFLMSDKPLHLEASLDKEIYYHGEPISVNVHVTNNTNKTVKKIKISVRQYADICLFNTAQYKCPVAMEEADQTWNPGLWFPLPEGGPCLSHTLSGSPPAQPALPRPASRLCLSSCRLREGANREVLGIIVSYKVKVKLVVSRGGDVAVELPFTLMHPKPKEEPPHREVPENEAPVDTNLIELDTNDDDIVFEDFARQRLKGMKEDKEEEEEGTGSPRLNDR</sequence>
<evidence type="ECO:0000256" key="23">
    <source>
        <dbReference type="SAM" id="MobiDB-lite"/>
    </source>
</evidence>
<dbReference type="AlphaFoldDB" id="A0A8D1FLZ0"/>
<dbReference type="InterPro" id="IPR014752">
    <property type="entry name" value="Arrestin-like_C"/>
</dbReference>
<evidence type="ECO:0000256" key="9">
    <source>
        <dbReference type="ARBA" id="ARBA00022553"/>
    </source>
</evidence>
<dbReference type="Pfam" id="PF00339">
    <property type="entry name" value="Arrestin_N"/>
    <property type="match status" value="1"/>
</dbReference>
<dbReference type="GO" id="GO:0009968">
    <property type="term" value="P:negative regulation of signal transduction"/>
    <property type="evidence" value="ECO:0007669"/>
    <property type="project" value="UniProtKB-KW"/>
</dbReference>
<keyword evidence="14" id="KW-0472">Membrane</keyword>
<name>A0A8D1FLZ0_PIG</name>
<feature type="domain" description="Arrestin C-terminal-like" evidence="24">
    <location>
        <begin position="199"/>
        <end position="353"/>
    </location>
</feature>
<keyword evidence="9" id="KW-0597">Phosphoprotein</keyword>
<dbReference type="GO" id="GO:0005886">
    <property type="term" value="C:plasma membrane"/>
    <property type="evidence" value="ECO:0007669"/>
    <property type="project" value="UniProtKB-SubCell"/>
</dbReference>
<evidence type="ECO:0000256" key="11">
    <source>
        <dbReference type="ARBA" id="ARBA00022843"/>
    </source>
</evidence>
<dbReference type="InterPro" id="IPR000698">
    <property type="entry name" value="Arrestin"/>
</dbReference>
<dbReference type="GO" id="GO:0031143">
    <property type="term" value="C:pseudopodium"/>
    <property type="evidence" value="ECO:0007669"/>
    <property type="project" value="UniProtKB-SubCell"/>
</dbReference>
<protein>
    <recommendedName>
        <fullName evidence="21">Beta-arrestin-1</fullName>
    </recommendedName>
    <alternativeName>
        <fullName evidence="22">Arrestin beta-1</fullName>
    </alternativeName>
</protein>
<keyword evidence="15" id="KW-0804">Transcription</keyword>
<evidence type="ECO:0000256" key="5">
    <source>
        <dbReference type="ARBA" id="ARBA00005298"/>
    </source>
</evidence>
<keyword evidence="19" id="KW-0968">Cytoplasmic vesicle</keyword>
<dbReference type="GO" id="GO:0031410">
    <property type="term" value="C:cytoplasmic vesicle"/>
    <property type="evidence" value="ECO:0007669"/>
    <property type="project" value="UniProtKB-SubCell"/>
</dbReference>
<evidence type="ECO:0000256" key="14">
    <source>
        <dbReference type="ARBA" id="ARBA00023136"/>
    </source>
</evidence>
<comment type="subcellular location">
    <subcellularLocation>
        <location evidence="2">Cell membrane</location>
    </subcellularLocation>
    <subcellularLocation>
        <location evidence="20">Cell projection</location>
        <location evidence="20">Pseudopodium</location>
    </subcellularLocation>
    <subcellularLocation>
        <location evidence="3">Cytoplasmic vesicle</location>
    </subcellularLocation>
    <subcellularLocation>
        <location evidence="4">Membrane</location>
        <location evidence="4">Clathrin-coated pit</location>
    </subcellularLocation>
    <subcellularLocation>
        <location evidence="1">Nucleus</location>
    </subcellularLocation>
</comment>
<evidence type="ECO:0000256" key="13">
    <source>
        <dbReference type="ARBA" id="ARBA00023015"/>
    </source>
</evidence>
<evidence type="ECO:0000256" key="12">
    <source>
        <dbReference type="ARBA" id="ARBA00022927"/>
    </source>
</evidence>
<dbReference type="SMART" id="SM01017">
    <property type="entry name" value="Arrestin_C"/>
    <property type="match status" value="1"/>
</dbReference>
<comment type="similarity">
    <text evidence="5">Belongs to the arrestin family.</text>
</comment>
<keyword evidence="16" id="KW-0168">Coated pit</keyword>
<dbReference type="GO" id="GO:0005634">
    <property type="term" value="C:nucleus"/>
    <property type="evidence" value="ECO:0007669"/>
    <property type="project" value="UniProtKB-SubCell"/>
</dbReference>
<evidence type="ECO:0000256" key="19">
    <source>
        <dbReference type="ARBA" id="ARBA00023329"/>
    </source>
</evidence>
<dbReference type="InterPro" id="IPR017864">
    <property type="entry name" value="Arrestin_CS"/>
</dbReference>
<dbReference type="Pfam" id="PF02752">
    <property type="entry name" value="Arrestin_C"/>
    <property type="match status" value="1"/>
</dbReference>
<reference evidence="25" key="1">
    <citation type="submission" date="2025-08" db="UniProtKB">
        <authorList>
            <consortium name="Ensembl"/>
        </authorList>
    </citation>
    <scope>IDENTIFICATION</scope>
</reference>
<dbReference type="GO" id="GO:0005905">
    <property type="term" value="C:clathrin-coated pit"/>
    <property type="evidence" value="ECO:0007669"/>
    <property type="project" value="UniProtKB-SubCell"/>
</dbReference>
<evidence type="ECO:0000256" key="1">
    <source>
        <dbReference type="ARBA" id="ARBA00004123"/>
    </source>
</evidence>
<dbReference type="Gene3D" id="2.60.40.840">
    <property type="match status" value="1"/>
</dbReference>